<keyword evidence="3" id="KW-1185">Reference proteome</keyword>
<dbReference type="Pfam" id="PF18931">
    <property type="entry name" value="DUF5680"/>
    <property type="match status" value="1"/>
</dbReference>
<organism evidence="2 3">
    <name type="scientific">Desulfoluna limicola</name>
    <dbReference type="NCBI Taxonomy" id="2810562"/>
    <lineage>
        <taxon>Bacteria</taxon>
        <taxon>Pseudomonadati</taxon>
        <taxon>Thermodesulfobacteriota</taxon>
        <taxon>Desulfobacteria</taxon>
        <taxon>Desulfobacterales</taxon>
        <taxon>Desulfolunaceae</taxon>
        <taxon>Desulfoluna</taxon>
    </lineage>
</organism>
<accession>A0ABN6F509</accession>
<gene>
    <name evidence="2" type="ORF">DSLASN_28460</name>
</gene>
<protein>
    <recommendedName>
        <fullName evidence="1">DUF5680 domain-containing protein</fullName>
    </recommendedName>
</protein>
<dbReference type="EMBL" id="AP024488">
    <property type="protein sequence ID" value="BCS97214.1"/>
    <property type="molecule type" value="Genomic_DNA"/>
</dbReference>
<evidence type="ECO:0000259" key="1">
    <source>
        <dbReference type="Pfam" id="PF18931"/>
    </source>
</evidence>
<dbReference type="RefSeq" id="WP_236888634.1">
    <property type="nucleotide sequence ID" value="NZ_AP024488.1"/>
</dbReference>
<proteinExistence type="predicted"/>
<sequence length="155" mass="17804">MALIDFILKAKLSGYASGGEGQKRAFDDGARGFEIAADGYRYLDRYYGFNPFSGAEHIYDADASLIWTMNYYGEVLPEHSAPEKIYAFLREAMLLITPEYPFRGPSELKQGHLQYENIQHGTLDSFHGVESIYEKGERVYFLFYHGGRMIKNIYQ</sequence>
<evidence type="ECO:0000313" key="3">
    <source>
        <dbReference type="Proteomes" id="UP001320148"/>
    </source>
</evidence>
<dbReference type="InterPro" id="IPR043735">
    <property type="entry name" value="DUF5680"/>
</dbReference>
<name>A0ABN6F509_9BACT</name>
<reference evidence="2 3" key="1">
    <citation type="submission" date="2021-02" db="EMBL/GenBank/DDBJ databases">
        <title>Complete genome of Desulfoluna sp. strain ASN36.</title>
        <authorList>
            <person name="Takahashi A."/>
            <person name="Kojima H."/>
            <person name="Fukui M."/>
        </authorList>
    </citation>
    <scope>NUCLEOTIDE SEQUENCE [LARGE SCALE GENOMIC DNA]</scope>
    <source>
        <strain evidence="2 3">ASN36</strain>
    </source>
</reference>
<evidence type="ECO:0000313" key="2">
    <source>
        <dbReference type="EMBL" id="BCS97214.1"/>
    </source>
</evidence>
<feature type="domain" description="DUF5680" evidence="1">
    <location>
        <begin position="44"/>
        <end position="148"/>
    </location>
</feature>
<dbReference type="Proteomes" id="UP001320148">
    <property type="component" value="Chromosome"/>
</dbReference>